<reference evidence="2" key="1">
    <citation type="submission" date="2017-12" db="EMBL/GenBank/DDBJ databases">
        <authorList>
            <person name="Christensen H."/>
        </authorList>
    </citation>
    <scope>NUCLEOTIDE SEQUENCE [LARGE SCALE GENOMIC DNA]</scope>
    <source>
        <strain evidence="2">268A</strain>
    </source>
</reference>
<accession>A0A2I2AAJ5</accession>
<comment type="caution">
    <text evidence="1">The sequence shown here is derived from an EMBL/GenBank/DDBJ whole genome shotgun (WGS) entry which is preliminary data.</text>
</comment>
<gene>
    <name evidence="1" type="ORF">CYR79_06370</name>
</gene>
<dbReference type="Proteomes" id="UP000234579">
    <property type="component" value="Unassembled WGS sequence"/>
</dbReference>
<proteinExistence type="predicted"/>
<sequence length="60" mass="6940">MLIFNVSPLLEKIKNILKSSEPLRMPKKVKNELFITKSIHTNNQINPVTLLVYHNRQAIA</sequence>
<organism evidence="1 2">
    <name type="scientific">Ligilactobacillus agilis</name>
    <dbReference type="NCBI Taxonomy" id="1601"/>
    <lineage>
        <taxon>Bacteria</taxon>
        <taxon>Bacillati</taxon>
        <taxon>Bacillota</taxon>
        <taxon>Bacilli</taxon>
        <taxon>Lactobacillales</taxon>
        <taxon>Lactobacillaceae</taxon>
        <taxon>Ligilactobacillus</taxon>
    </lineage>
</organism>
<evidence type="ECO:0000313" key="2">
    <source>
        <dbReference type="Proteomes" id="UP000234579"/>
    </source>
</evidence>
<evidence type="ECO:0000313" key="1">
    <source>
        <dbReference type="EMBL" id="PLA76415.1"/>
    </source>
</evidence>
<dbReference type="EMBL" id="PKGI01000030">
    <property type="protein sequence ID" value="PLA76415.1"/>
    <property type="molecule type" value="Genomic_DNA"/>
</dbReference>
<protein>
    <submittedName>
        <fullName evidence="1">Uncharacterized protein</fullName>
    </submittedName>
</protein>
<name>A0A2I2AAJ5_9LACO</name>
<dbReference type="AlphaFoldDB" id="A0A2I2AAJ5"/>